<gene>
    <name evidence="1" type="ORF">PHACADRAFT_251345</name>
</gene>
<keyword evidence="2" id="KW-1185">Reference proteome</keyword>
<dbReference type="HOGENOM" id="CLU_2498597_0_0_1"/>
<dbReference type="InParanoid" id="K5WEW6"/>
<evidence type="ECO:0000313" key="1">
    <source>
        <dbReference type="EMBL" id="EKM57624.1"/>
    </source>
</evidence>
<sequence>MDNLPTLTIRVRMSFLLVSTDVTSSRAASRSGLMRSVCPETPTTTQWCPERLALHLALSTVYTALFVDNNNIATASGESSARLSLE</sequence>
<dbReference type="KEGG" id="pco:PHACADRAFT_251345"/>
<reference evidence="1 2" key="1">
    <citation type="journal article" date="2012" name="BMC Genomics">
        <title>Comparative genomics of the white-rot fungi, Phanerochaete carnosa and P. chrysosporium, to elucidate the genetic basis of the distinct wood types they colonize.</title>
        <authorList>
            <person name="Suzuki H."/>
            <person name="MacDonald J."/>
            <person name="Syed K."/>
            <person name="Salamov A."/>
            <person name="Hori C."/>
            <person name="Aerts A."/>
            <person name="Henrissat B."/>
            <person name="Wiebenga A."/>
            <person name="vanKuyk P.A."/>
            <person name="Barry K."/>
            <person name="Lindquist E."/>
            <person name="LaButti K."/>
            <person name="Lapidus A."/>
            <person name="Lucas S."/>
            <person name="Coutinho P."/>
            <person name="Gong Y."/>
            <person name="Samejima M."/>
            <person name="Mahadevan R."/>
            <person name="Abou-Zaid M."/>
            <person name="de Vries R.P."/>
            <person name="Igarashi K."/>
            <person name="Yadav J.S."/>
            <person name="Grigoriev I.V."/>
            <person name="Master E.R."/>
        </authorList>
    </citation>
    <scope>NUCLEOTIDE SEQUENCE [LARGE SCALE GENOMIC DNA]</scope>
    <source>
        <strain evidence="1 2">HHB-10118-sp</strain>
    </source>
</reference>
<dbReference type="RefSeq" id="XP_007392971.1">
    <property type="nucleotide sequence ID" value="XM_007392909.1"/>
</dbReference>
<protein>
    <submittedName>
        <fullName evidence="1">Uncharacterized protein</fullName>
    </submittedName>
</protein>
<evidence type="ECO:0000313" key="2">
    <source>
        <dbReference type="Proteomes" id="UP000008370"/>
    </source>
</evidence>
<proteinExistence type="predicted"/>
<dbReference type="AlphaFoldDB" id="K5WEW6"/>
<dbReference type="Proteomes" id="UP000008370">
    <property type="component" value="Unassembled WGS sequence"/>
</dbReference>
<accession>K5WEW6</accession>
<dbReference type="EMBL" id="JH930470">
    <property type="protein sequence ID" value="EKM57624.1"/>
    <property type="molecule type" value="Genomic_DNA"/>
</dbReference>
<name>K5WEW6_PHACS</name>
<dbReference type="GeneID" id="18915195"/>
<organism evidence="1 2">
    <name type="scientific">Phanerochaete carnosa (strain HHB-10118-sp)</name>
    <name type="common">White-rot fungus</name>
    <name type="synonym">Peniophora carnosa</name>
    <dbReference type="NCBI Taxonomy" id="650164"/>
    <lineage>
        <taxon>Eukaryota</taxon>
        <taxon>Fungi</taxon>
        <taxon>Dikarya</taxon>
        <taxon>Basidiomycota</taxon>
        <taxon>Agaricomycotina</taxon>
        <taxon>Agaricomycetes</taxon>
        <taxon>Polyporales</taxon>
        <taxon>Phanerochaetaceae</taxon>
        <taxon>Phanerochaete</taxon>
    </lineage>
</organism>